<dbReference type="RefSeq" id="WP_190837335.1">
    <property type="nucleotide sequence ID" value="NZ_CAWPPI010000119.1"/>
</dbReference>
<protein>
    <submittedName>
        <fullName evidence="1">Uncharacterized protein</fullName>
    </submittedName>
</protein>
<keyword evidence="2" id="KW-1185">Reference proteome</keyword>
<evidence type="ECO:0000313" key="2">
    <source>
        <dbReference type="Proteomes" id="UP000629098"/>
    </source>
</evidence>
<proteinExistence type="predicted"/>
<dbReference type="InterPro" id="IPR054053">
    <property type="entry name" value="DUF6887"/>
</dbReference>
<organism evidence="1 2">
    <name type="scientific">Iningainema tapete BLCC-T55</name>
    <dbReference type="NCBI Taxonomy" id="2748662"/>
    <lineage>
        <taxon>Bacteria</taxon>
        <taxon>Bacillati</taxon>
        <taxon>Cyanobacteriota</taxon>
        <taxon>Cyanophyceae</taxon>
        <taxon>Nostocales</taxon>
        <taxon>Scytonemataceae</taxon>
        <taxon>Iningainema tapete</taxon>
    </lineage>
</organism>
<dbReference type="Proteomes" id="UP000629098">
    <property type="component" value="Unassembled WGS sequence"/>
</dbReference>
<accession>A0A8J6XN35</accession>
<dbReference type="Pfam" id="PF21826">
    <property type="entry name" value="DUF6887"/>
    <property type="match status" value="1"/>
</dbReference>
<evidence type="ECO:0000313" key="1">
    <source>
        <dbReference type="EMBL" id="MBD2778073.1"/>
    </source>
</evidence>
<reference evidence="1" key="1">
    <citation type="submission" date="2020-09" db="EMBL/GenBank/DDBJ databases">
        <title>Iningainema tapete sp. nov. (Scytonemataceae, Cyanobacteria) from greenhouses in central Florida (USA) produces two types of nodularin with biosynthetic potential for microcystin-LR and anabaenopeptins.</title>
        <authorList>
            <person name="Berthold D.E."/>
            <person name="Lefler F.W."/>
            <person name="Huang I.-S."/>
            <person name="Abdulla H."/>
            <person name="Zimba P.V."/>
            <person name="Laughinghouse H.D. IV."/>
        </authorList>
    </citation>
    <scope>NUCLEOTIDE SEQUENCE</scope>
    <source>
        <strain evidence="1">BLCCT55</strain>
    </source>
</reference>
<dbReference type="EMBL" id="JACXAE010000119">
    <property type="protein sequence ID" value="MBD2778073.1"/>
    <property type="molecule type" value="Genomic_DNA"/>
</dbReference>
<name>A0A8J6XN35_9CYAN</name>
<dbReference type="AlphaFoldDB" id="A0A8J6XN35"/>
<gene>
    <name evidence="1" type="ORF">ICL16_40030</name>
</gene>
<comment type="caution">
    <text evidence="1">The sequence shown here is derived from an EMBL/GenBank/DDBJ whole genome shotgun (WGS) entry which is preliminary data.</text>
</comment>
<sequence>MKPDFNNMSKAELRAYIVAHPNDQEAFYKFVDRFAADSENRVWHPLPKTPEDFAKTPQLIQEYVNKLELGL</sequence>